<dbReference type="InterPro" id="IPR036950">
    <property type="entry name" value="PBP_transglycosylase"/>
</dbReference>
<dbReference type="InterPro" id="IPR001460">
    <property type="entry name" value="PCN-bd_Tpept"/>
</dbReference>
<proteinExistence type="predicted"/>
<evidence type="ECO:0000313" key="11">
    <source>
        <dbReference type="Proteomes" id="UP000267249"/>
    </source>
</evidence>
<protein>
    <submittedName>
        <fullName evidence="10">PBP1A family penicillin-binding protein</fullName>
    </submittedName>
</protein>
<dbReference type="InterPro" id="IPR050396">
    <property type="entry name" value="Glycosyltr_51/Transpeptidase"/>
</dbReference>
<dbReference type="GO" id="GO:0009002">
    <property type="term" value="F:serine-type D-Ala-D-Ala carboxypeptidase activity"/>
    <property type="evidence" value="ECO:0007669"/>
    <property type="project" value="UniProtKB-EC"/>
</dbReference>
<dbReference type="SUPFAM" id="SSF53955">
    <property type="entry name" value="Lysozyme-like"/>
    <property type="match status" value="1"/>
</dbReference>
<evidence type="ECO:0000256" key="2">
    <source>
        <dbReference type="ARBA" id="ARBA00022670"/>
    </source>
</evidence>
<dbReference type="PROSITE" id="PS50006">
    <property type="entry name" value="FHA_DOMAIN"/>
    <property type="match status" value="1"/>
</dbReference>
<keyword evidence="3" id="KW-0328">Glycosyltransferase</keyword>
<keyword evidence="6" id="KW-0511">Multifunctional enzyme</keyword>
<dbReference type="PANTHER" id="PTHR32282">
    <property type="entry name" value="BINDING PROTEIN TRANSPEPTIDASE, PUTATIVE-RELATED"/>
    <property type="match status" value="1"/>
</dbReference>
<dbReference type="SUPFAM" id="SSF49879">
    <property type="entry name" value="SMAD/FHA domain"/>
    <property type="match status" value="1"/>
</dbReference>
<evidence type="ECO:0000313" key="10">
    <source>
        <dbReference type="EMBL" id="WVS92383.1"/>
    </source>
</evidence>
<evidence type="ECO:0000256" key="8">
    <source>
        <dbReference type="ARBA" id="ARBA00049902"/>
    </source>
</evidence>
<dbReference type="NCBIfam" id="TIGR02074">
    <property type="entry name" value="PBP_1a_fam"/>
    <property type="match status" value="1"/>
</dbReference>
<dbReference type="InterPro" id="IPR012338">
    <property type="entry name" value="Beta-lactam/transpept-like"/>
</dbReference>
<evidence type="ECO:0000256" key="6">
    <source>
        <dbReference type="ARBA" id="ARBA00023268"/>
    </source>
</evidence>
<dbReference type="SUPFAM" id="SSF56601">
    <property type="entry name" value="beta-lactamase/transpeptidase-like"/>
    <property type="match status" value="1"/>
</dbReference>
<dbReference type="EMBL" id="CP030139">
    <property type="protein sequence ID" value="WVS92383.1"/>
    <property type="molecule type" value="Genomic_DNA"/>
</dbReference>
<dbReference type="InterPro" id="IPR008984">
    <property type="entry name" value="SMAD_FHA_dom_sf"/>
</dbReference>
<evidence type="ECO:0000256" key="1">
    <source>
        <dbReference type="ARBA" id="ARBA00022645"/>
    </source>
</evidence>
<dbReference type="GO" id="GO:0030288">
    <property type="term" value="C:outer membrane-bounded periplasmic space"/>
    <property type="evidence" value="ECO:0007669"/>
    <property type="project" value="TreeGrafter"/>
</dbReference>
<sequence>MSDRPQPAPTVLKRLTQLVTQVQRRAKFDNLSLREPDKVPQLIVRQGDRQQAYPLLGDYYRLGRGSDCDIPINSPIVSKLHLSLSRSGRERGNFILQDENSTNGVFWRGRRVECLELQHNDRIYLGPPELTDRVELHYEHAPPAWQNRLKQAVAVTTAAVGAIAIGIVLEASRVSVRSLGTVQGPIAAYAADGEPLQTLRSSSHVELPTLSDFSPVLPKALLASEDSRFYWHLGVDPYGTARAIVSNFRSGEVREGASTLTQQIARSLFSDYVGREDSIGRKIREAILALKLEFFYSKDELLRTYLNRVYLGVGYGFEDAAQIYFGKSARDLSIAESALLVGLLPSPNGFSPCTNLAAAQRQKNGVIERMQSLGFITEEEARTARRSPIVIQPDACQTSSRITAPYYYGAVVEELAQLLGDAVVEEGNFAVETSLNPAMQTAAERSLQALISQSGGVKQGAIVTIDSRNGEIRALVGGVDYQASQFDRATQAYRQPGSTFKVFAYAAALEQGISPRRIYDCSPLFWQGQQFQGCERSSGSIDLYRALAQSENSVALRVAQDVGLDAVVKMAREFGVKADLQPVPGLVLGQSEVTLLEMTSAFAAIANEGRWMPPHAIRRIYDSSRCTTAEQRRSCTLTFDIQQQPRRDRQVISAETAATLTAMLQEAVQSGTGGAAAIGYGAAGKTGTTNDGVDLWFIGYVPSRHLVTGVWLGNDDNQPTGNSSSLAAQLWGNYMAQLLR</sequence>
<dbReference type="InterPro" id="IPR000253">
    <property type="entry name" value="FHA_dom"/>
</dbReference>
<keyword evidence="5" id="KW-0378">Hydrolase</keyword>
<dbReference type="Gene3D" id="2.60.200.20">
    <property type="match status" value="1"/>
</dbReference>
<dbReference type="Pfam" id="PF00905">
    <property type="entry name" value="Transpeptidase"/>
    <property type="match status" value="1"/>
</dbReference>
<organism evidence="10 11">
    <name type="scientific">Synechococcus elongatus PCC 11801</name>
    <dbReference type="NCBI Taxonomy" id="2219813"/>
    <lineage>
        <taxon>Bacteria</taxon>
        <taxon>Bacillati</taxon>
        <taxon>Cyanobacteriota</taxon>
        <taxon>Cyanophyceae</taxon>
        <taxon>Synechococcales</taxon>
        <taxon>Synechococcaceae</taxon>
        <taxon>Synechococcus</taxon>
    </lineage>
</organism>
<dbReference type="Gene3D" id="3.40.710.10">
    <property type="entry name" value="DD-peptidase/beta-lactamase superfamily"/>
    <property type="match status" value="1"/>
</dbReference>
<evidence type="ECO:0000256" key="5">
    <source>
        <dbReference type="ARBA" id="ARBA00022801"/>
    </source>
</evidence>
<comment type="catalytic activity">
    <reaction evidence="7">
        <text>Preferential cleavage: (Ac)2-L-Lys-D-Ala-|-D-Ala. Also transpeptidation of peptidyl-alanyl moieties that are N-acyl substituents of D-alanine.</text>
        <dbReference type="EC" id="3.4.16.4"/>
    </reaction>
</comment>
<dbReference type="InterPro" id="IPR023346">
    <property type="entry name" value="Lysozyme-like_dom_sf"/>
</dbReference>
<dbReference type="RefSeq" id="WP_338442525.1">
    <property type="nucleotide sequence ID" value="NZ_CP030139.2"/>
</dbReference>
<keyword evidence="1" id="KW-0121">Carboxypeptidase</keyword>
<dbReference type="Pfam" id="PF00912">
    <property type="entry name" value="Transgly"/>
    <property type="match status" value="1"/>
</dbReference>
<evidence type="ECO:0000256" key="4">
    <source>
        <dbReference type="ARBA" id="ARBA00022679"/>
    </source>
</evidence>
<dbReference type="InterPro" id="IPR001264">
    <property type="entry name" value="Glyco_trans_51"/>
</dbReference>
<accession>A0AAQ3R8J5</accession>
<dbReference type="GO" id="GO:0008955">
    <property type="term" value="F:peptidoglycan glycosyltransferase activity"/>
    <property type="evidence" value="ECO:0007669"/>
    <property type="project" value="UniProtKB-EC"/>
</dbReference>
<dbReference type="Proteomes" id="UP000267249">
    <property type="component" value="Chromosome"/>
</dbReference>
<dbReference type="GO" id="GO:0008658">
    <property type="term" value="F:penicillin binding"/>
    <property type="evidence" value="ECO:0007669"/>
    <property type="project" value="InterPro"/>
</dbReference>
<gene>
    <name evidence="10" type="ORF">DOP62_06330</name>
</gene>
<dbReference type="SMART" id="SM00240">
    <property type="entry name" value="FHA"/>
    <property type="match status" value="1"/>
</dbReference>
<dbReference type="AlphaFoldDB" id="A0AAQ3R8J5"/>
<evidence type="ECO:0000256" key="3">
    <source>
        <dbReference type="ARBA" id="ARBA00022676"/>
    </source>
</evidence>
<keyword evidence="4" id="KW-0808">Transferase</keyword>
<dbReference type="PANTHER" id="PTHR32282:SF31">
    <property type="entry name" value="PEPTIDOGLYCAN GLYCOSYLTRANSFERASE"/>
    <property type="match status" value="1"/>
</dbReference>
<dbReference type="GO" id="GO:0009252">
    <property type="term" value="P:peptidoglycan biosynthetic process"/>
    <property type="evidence" value="ECO:0007669"/>
    <property type="project" value="TreeGrafter"/>
</dbReference>
<feature type="domain" description="FHA" evidence="9">
    <location>
        <begin position="60"/>
        <end position="112"/>
    </location>
</feature>
<dbReference type="CDD" id="cd00060">
    <property type="entry name" value="FHA"/>
    <property type="match status" value="1"/>
</dbReference>
<dbReference type="GO" id="GO:0006508">
    <property type="term" value="P:proteolysis"/>
    <property type="evidence" value="ECO:0007669"/>
    <property type="project" value="UniProtKB-KW"/>
</dbReference>
<dbReference type="Pfam" id="PF00498">
    <property type="entry name" value="FHA"/>
    <property type="match status" value="1"/>
</dbReference>
<keyword evidence="2" id="KW-0645">Protease</keyword>
<name>A0AAQ3R8J5_SYNEL</name>
<evidence type="ECO:0000259" key="9">
    <source>
        <dbReference type="PROSITE" id="PS50006"/>
    </source>
</evidence>
<dbReference type="Gene3D" id="1.10.3810.10">
    <property type="entry name" value="Biosynthetic peptidoglycan transglycosylase-like"/>
    <property type="match status" value="1"/>
</dbReference>
<comment type="catalytic activity">
    <reaction evidence="8">
        <text>[GlcNAc-(1-&gt;4)-Mur2Ac(oyl-L-Ala-gamma-D-Glu-L-Lys-D-Ala-D-Ala)](n)-di-trans,octa-cis-undecaprenyl diphosphate + beta-D-GlcNAc-(1-&gt;4)-Mur2Ac(oyl-L-Ala-gamma-D-Glu-L-Lys-D-Ala-D-Ala)-di-trans,octa-cis-undecaprenyl diphosphate = [GlcNAc-(1-&gt;4)-Mur2Ac(oyl-L-Ala-gamma-D-Glu-L-Lys-D-Ala-D-Ala)](n+1)-di-trans,octa-cis-undecaprenyl diphosphate + di-trans,octa-cis-undecaprenyl diphosphate + H(+)</text>
        <dbReference type="Rhea" id="RHEA:23708"/>
        <dbReference type="Rhea" id="RHEA-COMP:9602"/>
        <dbReference type="Rhea" id="RHEA-COMP:9603"/>
        <dbReference type="ChEBI" id="CHEBI:15378"/>
        <dbReference type="ChEBI" id="CHEBI:58405"/>
        <dbReference type="ChEBI" id="CHEBI:60033"/>
        <dbReference type="ChEBI" id="CHEBI:78435"/>
        <dbReference type="EC" id="2.4.99.28"/>
    </reaction>
</comment>
<evidence type="ECO:0000256" key="7">
    <source>
        <dbReference type="ARBA" id="ARBA00034000"/>
    </source>
</evidence>
<reference evidence="10 11" key="1">
    <citation type="journal article" date="2018" name="Sci. Rep.">
        <title>Genome Features and Biochemical Characteristics of a Robust, Fast Growing and Naturally Transformable Cyanobacterium Synechococcus elongatus PCC 11801 Isolated from India.</title>
        <authorList>
            <person name="Jaiswal D."/>
            <person name="Sengupta A."/>
            <person name="Sohoni S."/>
            <person name="Sengupta S."/>
            <person name="Phadnavis A.G."/>
            <person name="Pakrasi H.B."/>
            <person name="Wangikar P.P."/>
        </authorList>
    </citation>
    <scope>NUCLEOTIDE SEQUENCE [LARGE SCALE GENOMIC DNA]</scope>
    <source>
        <strain evidence="10 11">PCC 11801</strain>
    </source>
</reference>